<keyword evidence="7 12" id="KW-0408">Iron</keyword>
<evidence type="ECO:0000256" key="9">
    <source>
        <dbReference type="ARBA" id="ARBA00023136"/>
    </source>
</evidence>
<gene>
    <name evidence="12" type="primary">ctaA</name>
    <name evidence="13" type="ORF">DEM25_011845</name>
</gene>
<keyword evidence="12" id="KW-1003">Cell membrane</keyword>
<evidence type="ECO:0000313" key="13">
    <source>
        <dbReference type="EMBL" id="RKF06313.1"/>
    </source>
</evidence>
<name>A0A3A8AKD1_9HYPH</name>
<evidence type="ECO:0000256" key="2">
    <source>
        <dbReference type="ARBA" id="ARBA00004141"/>
    </source>
</evidence>
<comment type="caution">
    <text evidence="13">The sequence shown here is derived from an EMBL/GenBank/DDBJ whole genome shotgun (WGS) entry which is preliminary data.</text>
</comment>
<dbReference type="UniPathway" id="UPA00269">
    <property type="reaction ID" value="UER00713"/>
</dbReference>
<dbReference type="Pfam" id="PF02628">
    <property type="entry name" value="COX15-CtaA"/>
    <property type="match status" value="1"/>
</dbReference>
<dbReference type="GO" id="GO:0006784">
    <property type="term" value="P:heme A biosynthetic process"/>
    <property type="evidence" value="ECO:0007669"/>
    <property type="project" value="UniProtKB-UniRule"/>
</dbReference>
<protein>
    <recommendedName>
        <fullName evidence="12">Heme A synthase</fullName>
        <shortName evidence="12">HAS</shortName>
        <ecNumber evidence="12">1.17.99.9</ecNumber>
    </recommendedName>
    <alternativeName>
        <fullName evidence="12">Cytochrome aa3-controlling protein</fullName>
    </alternativeName>
</protein>
<feature type="binding site" description="axial binding residue" evidence="12">
    <location>
        <position position="278"/>
    </location>
    <ligand>
        <name>heme</name>
        <dbReference type="ChEBI" id="CHEBI:30413"/>
    </ligand>
    <ligandPart>
        <name>Fe</name>
        <dbReference type="ChEBI" id="CHEBI:18248"/>
    </ligandPart>
</feature>
<comment type="subunit">
    <text evidence="12">Interacts with CtaB.</text>
</comment>
<dbReference type="GO" id="GO:0005886">
    <property type="term" value="C:plasma membrane"/>
    <property type="evidence" value="ECO:0007669"/>
    <property type="project" value="UniProtKB-SubCell"/>
</dbReference>
<dbReference type="GO" id="GO:0120547">
    <property type="term" value="F:heme A synthase activity"/>
    <property type="evidence" value="ECO:0007669"/>
    <property type="project" value="UniProtKB-EC"/>
</dbReference>
<comment type="similarity">
    <text evidence="12">Belongs to the COX15/CtaA family. Type 2 subfamily.</text>
</comment>
<dbReference type="PANTHER" id="PTHR23289">
    <property type="entry name" value="CYTOCHROME C OXIDASE ASSEMBLY PROTEIN COX15"/>
    <property type="match status" value="1"/>
</dbReference>
<evidence type="ECO:0000256" key="1">
    <source>
        <dbReference type="ARBA" id="ARBA00001970"/>
    </source>
</evidence>
<comment type="cofactor">
    <cofactor evidence="1 12">
        <name>heme b</name>
        <dbReference type="ChEBI" id="CHEBI:60344"/>
    </cofactor>
</comment>
<proteinExistence type="inferred from homology"/>
<dbReference type="EC" id="1.17.99.9" evidence="12"/>
<feature type="transmembrane region" description="Helical" evidence="12">
    <location>
        <begin position="281"/>
        <end position="300"/>
    </location>
</feature>
<keyword evidence="9 12" id="KW-0472">Membrane</keyword>
<organism evidence="13 14">
    <name type="scientific">Oceaniradius stylonematis</name>
    <dbReference type="NCBI Taxonomy" id="2184161"/>
    <lineage>
        <taxon>Bacteria</taxon>
        <taxon>Pseudomonadati</taxon>
        <taxon>Pseudomonadota</taxon>
        <taxon>Alphaproteobacteria</taxon>
        <taxon>Hyphomicrobiales</taxon>
        <taxon>Ahrensiaceae</taxon>
        <taxon>Oceaniradius</taxon>
    </lineage>
</organism>
<dbReference type="RefSeq" id="WP_109765956.1">
    <property type="nucleotide sequence ID" value="NZ_JASHJV010000001.1"/>
</dbReference>
<feature type="transmembrane region" description="Helical" evidence="12">
    <location>
        <begin position="145"/>
        <end position="163"/>
    </location>
</feature>
<feature type="binding site" description="axial binding residue" evidence="12">
    <location>
        <position position="339"/>
    </location>
    <ligand>
        <name>heme</name>
        <dbReference type="ChEBI" id="CHEBI:30413"/>
    </ligand>
    <ligandPart>
        <name>Fe</name>
        <dbReference type="ChEBI" id="CHEBI:18248"/>
    </ligandPart>
</feature>
<evidence type="ECO:0000256" key="3">
    <source>
        <dbReference type="ARBA" id="ARBA00022692"/>
    </source>
</evidence>
<keyword evidence="6 12" id="KW-0560">Oxidoreductase</keyword>
<evidence type="ECO:0000313" key="14">
    <source>
        <dbReference type="Proteomes" id="UP000246132"/>
    </source>
</evidence>
<evidence type="ECO:0000256" key="6">
    <source>
        <dbReference type="ARBA" id="ARBA00023002"/>
    </source>
</evidence>
<feature type="transmembrane region" description="Helical" evidence="12">
    <location>
        <begin position="335"/>
        <end position="354"/>
    </location>
</feature>
<dbReference type="PANTHER" id="PTHR23289:SF2">
    <property type="entry name" value="CYTOCHROME C OXIDASE ASSEMBLY PROTEIN COX15 HOMOLOG"/>
    <property type="match status" value="1"/>
</dbReference>
<comment type="subcellular location">
    <subcellularLocation>
        <location evidence="12">Cell membrane</location>
        <topology evidence="12">Multi-pass membrane protein</topology>
    </subcellularLocation>
    <subcellularLocation>
        <location evidence="2">Membrane</location>
        <topology evidence="2">Multi-pass membrane protein</topology>
    </subcellularLocation>
</comment>
<evidence type="ECO:0000256" key="4">
    <source>
        <dbReference type="ARBA" id="ARBA00022723"/>
    </source>
</evidence>
<feature type="transmembrane region" description="Helical" evidence="12">
    <location>
        <begin position="212"/>
        <end position="236"/>
    </location>
</feature>
<evidence type="ECO:0000256" key="8">
    <source>
        <dbReference type="ARBA" id="ARBA00023133"/>
    </source>
</evidence>
<dbReference type="GO" id="GO:0046872">
    <property type="term" value="F:metal ion binding"/>
    <property type="evidence" value="ECO:0007669"/>
    <property type="project" value="UniProtKB-KW"/>
</dbReference>
<sequence>MTAATDLADTVSVPAMATGRDSELRNRAQVRGWLYFTALVLLVLVVVGGATRLTDSGLSITEWAPIHGVIPPLTEVQWQEELERYRQIPEYQLVNKGMSMAEFQFIYWWEWGHRFLARTLGLVFAVPLAFFWLAGRLDRRLKWPLVGLLALGGLQGFIGWWMVSSGLTERVDVSHYRLAVHLCMAALILGGIVWVARAIAPHAPDLKPTANSSLWAGVIAGLVFVQIYLGALVAGLDAGWVYNEWPMMGEGLFPTIMWEPTLGWRNWVENPAIVQFAHRTGAYALLLVVIAHAISCWRWAPGSTHARRAATLLALVVGQALVGIVTLVMEVPLSWALVHQGLAFFVLAFAVAHWRAMVGPIPLLDGRPHRHA</sequence>
<keyword evidence="3 12" id="KW-0812">Transmembrane</keyword>
<dbReference type="EMBL" id="QFWV02000007">
    <property type="protein sequence ID" value="RKF06313.1"/>
    <property type="molecule type" value="Genomic_DNA"/>
</dbReference>
<comment type="catalytic activity">
    <reaction evidence="11">
        <text>Fe(II)-heme o + 2 A + H2O = Fe(II)-heme a + 2 AH2</text>
        <dbReference type="Rhea" id="RHEA:63388"/>
        <dbReference type="ChEBI" id="CHEBI:13193"/>
        <dbReference type="ChEBI" id="CHEBI:15377"/>
        <dbReference type="ChEBI" id="CHEBI:17499"/>
        <dbReference type="ChEBI" id="CHEBI:60530"/>
        <dbReference type="ChEBI" id="CHEBI:61715"/>
        <dbReference type="EC" id="1.17.99.9"/>
    </reaction>
    <physiologicalReaction direction="left-to-right" evidence="11">
        <dbReference type="Rhea" id="RHEA:63389"/>
    </physiologicalReaction>
</comment>
<evidence type="ECO:0000256" key="5">
    <source>
        <dbReference type="ARBA" id="ARBA00022989"/>
    </source>
</evidence>
<evidence type="ECO:0000256" key="12">
    <source>
        <dbReference type="HAMAP-Rule" id="MF_01665"/>
    </source>
</evidence>
<evidence type="ECO:0000256" key="10">
    <source>
        <dbReference type="ARBA" id="ARBA00044501"/>
    </source>
</evidence>
<keyword evidence="5 12" id="KW-1133">Transmembrane helix</keyword>
<keyword evidence="14" id="KW-1185">Reference proteome</keyword>
<dbReference type="InterPro" id="IPR003780">
    <property type="entry name" value="COX15/CtaA_fam"/>
</dbReference>
<evidence type="ECO:0000256" key="11">
    <source>
        <dbReference type="ARBA" id="ARBA00048044"/>
    </source>
</evidence>
<feature type="transmembrane region" description="Helical" evidence="12">
    <location>
        <begin position="312"/>
        <end position="329"/>
    </location>
</feature>
<comment type="function">
    <text evidence="12">Catalyzes the conversion of heme O to heme A by two successive hydroxylations of the methyl group at C8. The first hydroxylation forms heme I, the second hydroxylation results in an unstable dihydroxymethyl group, which spontaneously dehydrates, resulting in the formyl group of heme A.</text>
</comment>
<dbReference type="Proteomes" id="UP000246132">
    <property type="component" value="Unassembled WGS sequence"/>
</dbReference>
<feature type="transmembrane region" description="Helical" evidence="12">
    <location>
        <begin position="115"/>
        <end position="133"/>
    </location>
</feature>
<accession>A0A3A8AKD1</accession>
<evidence type="ECO:0000256" key="7">
    <source>
        <dbReference type="ARBA" id="ARBA00023004"/>
    </source>
</evidence>
<dbReference type="HAMAP" id="MF_01665">
    <property type="entry name" value="HemeA_synth_type2"/>
    <property type="match status" value="1"/>
</dbReference>
<dbReference type="OrthoDB" id="9793156at2"/>
<reference evidence="13 14" key="1">
    <citation type="journal article" date="2018" name="Int. J. Syst. Bacteriol.">
        <title>Oceaniradius stylonemae gen. nov., sp. nov., isolated from a red alga, Stylonema cornu-cervi.</title>
        <authorList>
            <person name="Jeong S."/>
        </authorList>
    </citation>
    <scope>NUCLEOTIDE SEQUENCE [LARGE SCALE GENOMIC DNA]</scope>
    <source>
        <strain evidence="13 14">StC1</strain>
    </source>
</reference>
<dbReference type="InterPro" id="IPR023754">
    <property type="entry name" value="HemeA_Synthase_type2"/>
</dbReference>
<keyword evidence="8 12" id="KW-0350">Heme biosynthesis</keyword>
<dbReference type="AlphaFoldDB" id="A0A3A8AKD1"/>
<comment type="pathway">
    <text evidence="10 12">Porphyrin-containing compound metabolism; heme A biosynthesis; heme A from heme O: step 1/1.</text>
</comment>
<feature type="transmembrane region" description="Helical" evidence="12">
    <location>
        <begin position="178"/>
        <end position="200"/>
    </location>
</feature>
<feature type="transmembrane region" description="Helical" evidence="12">
    <location>
        <begin position="33"/>
        <end position="53"/>
    </location>
</feature>
<keyword evidence="4 12" id="KW-0479">Metal-binding</keyword>